<reference evidence="1" key="1">
    <citation type="submission" date="2020-04" db="EMBL/GenBank/DDBJ databases">
        <authorList>
            <person name="Chiriac C."/>
            <person name="Salcher M."/>
            <person name="Ghai R."/>
            <person name="Kavagutti S V."/>
        </authorList>
    </citation>
    <scope>NUCLEOTIDE SEQUENCE</scope>
</reference>
<name>A0A6J5ND78_9CAUD</name>
<protein>
    <submittedName>
        <fullName evidence="1">Uncharacterized protein</fullName>
    </submittedName>
</protein>
<gene>
    <name evidence="1" type="ORF">UFOVP658_157</name>
</gene>
<organism evidence="1">
    <name type="scientific">uncultured Caudovirales phage</name>
    <dbReference type="NCBI Taxonomy" id="2100421"/>
    <lineage>
        <taxon>Viruses</taxon>
        <taxon>Duplodnaviria</taxon>
        <taxon>Heunggongvirae</taxon>
        <taxon>Uroviricota</taxon>
        <taxon>Caudoviricetes</taxon>
        <taxon>Peduoviridae</taxon>
        <taxon>Maltschvirus</taxon>
        <taxon>Maltschvirus maltsch</taxon>
    </lineage>
</organism>
<accession>A0A6J5ND78</accession>
<evidence type="ECO:0000313" key="1">
    <source>
        <dbReference type="EMBL" id="CAB4156787.1"/>
    </source>
</evidence>
<sequence>MTTSGWMTRARVARRLSNTGTDELFLSELDVMSEYASRVVQFTEEAAIDKRTVAVNGDTERYWYEAVSQNMDKDFAHITWQNLAQIKMWHDLLCDGGTVENPKKILMYMGLPCSFVLEMLADRTKEVYFINNNDLFFFEKFFLPYNEVSSYGDIRYSSVDISDIQSGTLDGNFDFVRTTGFGVQKITTDVIGSLMSSVKVGGSFVLSDSSDYGDLYTEPIKEFLLTAWDNGKYICERNEFISYHLPYDVGLTVAKRVA</sequence>
<dbReference type="EMBL" id="LR796639">
    <property type="protein sequence ID" value="CAB4156787.1"/>
    <property type="molecule type" value="Genomic_DNA"/>
</dbReference>
<proteinExistence type="predicted"/>